<dbReference type="InterPro" id="IPR050275">
    <property type="entry name" value="PGM_Phosphatase"/>
</dbReference>
<evidence type="ECO:0000256" key="1">
    <source>
        <dbReference type="ARBA" id="ARBA00023152"/>
    </source>
</evidence>
<keyword evidence="2" id="KW-0413">Isomerase</keyword>
<dbReference type="CDD" id="cd07067">
    <property type="entry name" value="HP_PGM_like"/>
    <property type="match status" value="1"/>
</dbReference>
<comment type="caution">
    <text evidence="3">The sequence shown here is derived from an EMBL/GenBank/DDBJ whole genome shotgun (WGS) entry which is preliminary data.</text>
</comment>
<gene>
    <name evidence="3" type="ORF">ASZ90_003557</name>
</gene>
<dbReference type="PIRSF" id="PIRSF000709">
    <property type="entry name" value="6PFK_2-Ptase"/>
    <property type="match status" value="1"/>
</dbReference>
<dbReference type="AlphaFoldDB" id="A0A0W8G0Y7"/>
<dbReference type="PROSITE" id="PS00175">
    <property type="entry name" value="PG_MUTASE"/>
    <property type="match status" value="1"/>
</dbReference>
<dbReference type="InterPro" id="IPR029033">
    <property type="entry name" value="His_PPase_superfam"/>
</dbReference>
<dbReference type="SMART" id="SM00855">
    <property type="entry name" value="PGAM"/>
    <property type="match status" value="1"/>
</dbReference>
<organism evidence="3">
    <name type="scientific">hydrocarbon metagenome</name>
    <dbReference type="NCBI Taxonomy" id="938273"/>
    <lineage>
        <taxon>unclassified sequences</taxon>
        <taxon>metagenomes</taxon>
        <taxon>ecological metagenomes</taxon>
    </lineage>
</organism>
<dbReference type="PANTHER" id="PTHR48100:SF1">
    <property type="entry name" value="HISTIDINE PHOSPHATASE FAMILY PROTEIN-RELATED"/>
    <property type="match status" value="1"/>
</dbReference>
<dbReference type="Gene3D" id="3.40.50.1240">
    <property type="entry name" value="Phosphoglycerate mutase-like"/>
    <property type="match status" value="1"/>
</dbReference>
<name>A0A0W8G0Y7_9ZZZZ</name>
<dbReference type="EMBL" id="LNQE01000432">
    <property type="protein sequence ID" value="KUG26606.1"/>
    <property type="molecule type" value="Genomic_DNA"/>
</dbReference>
<dbReference type="GO" id="GO:0005737">
    <property type="term" value="C:cytoplasm"/>
    <property type="evidence" value="ECO:0007669"/>
    <property type="project" value="TreeGrafter"/>
</dbReference>
<reference evidence="3" key="1">
    <citation type="journal article" date="2015" name="Proc. Natl. Acad. Sci. U.S.A.">
        <title>Networks of energetic and metabolic interactions define dynamics in microbial communities.</title>
        <authorList>
            <person name="Embree M."/>
            <person name="Liu J.K."/>
            <person name="Al-Bassam M.M."/>
            <person name="Zengler K."/>
        </authorList>
    </citation>
    <scope>NUCLEOTIDE SEQUENCE</scope>
</reference>
<dbReference type="InterPro" id="IPR001345">
    <property type="entry name" value="PG/BPGM_mutase_AS"/>
</dbReference>
<dbReference type="GO" id="GO:0016791">
    <property type="term" value="F:phosphatase activity"/>
    <property type="evidence" value="ECO:0007669"/>
    <property type="project" value="TreeGrafter"/>
</dbReference>
<accession>A0A0W8G0Y7</accession>
<evidence type="ECO:0000256" key="2">
    <source>
        <dbReference type="ARBA" id="ARBA00023235"/>
    </source>
</evidence>
<proteinExistence type="predicted"/>
<dbReference type="PANTHER" id="PTHR48100">
    <property type="entry name" value="BROAD-SPECIFICITY PHOSPHATASE YOR283W-RELATED"/>
    <property type="match status" value="1"/>
</dbReference>
<dbReference type="Pfam" id="PF00300">
    <property type="entry name" value="His_Phos_1"/>
    <property type="match status" value="1"/>
</dbReference>
<evidence type="ECO:0000313" key="3">
    <source>
        <dbReference type="EMBL" id="KUG26606.1"/>
    </source>
</evidence>
<dbReference type="InterPro" id="IPR013078">
    <property type="entry name" value="His_Pase_superF_clade-1"/>
</dbReference>
<protein>
    <submittedName>
        <fullName evidence="3">Phosphoglycerate mutase family 1</fullName>
    </submittedName>
</protein>
<dbReference type="SUPFAM" id="SSF53254">
    <property type="entry name" value="Phosphoglycerate mutase-like"/>
    <property type="match status" value="1"/>
</dbReference>
<sequence length="189" mass="21803">MYIQRHGESEANAQRIYSCLKIDPPLTSDGRKQIESYLDYYSQSDIDKIISSPSTRAIQTAEIIADQLGLSISIDNKLHEVIMGYLEGLPQDDEENIKLFSSILENWFNGDKTKAFPNGESYQDVKNRIDHVYKNYLYQEKTLLVAHATFFACLIGRQLTYNESVFELFLPRAGRGKYENGKWIMIDTR</sequence>
<keyword evidence="1" id="KW-0324">Glycolysis</keyword>